<keyword evidence="4" id="KW-0547">Nucleotide-binding</keyword>
<evidence type="ECO:0000256" key="9">
    <source>
        <dbReference type="ARBA" id="ARBA00023125"/>
    </source>
</evidence>
<dbReference type="AlphaFoldDB" id="A0A2Z3YW02"/>
<evidence type="ECO:0000256" key="12">
    <source>
        <dbReference type="ARBA" id="ARBA00039316"/>
    </source>
</evidence>
<dbReference type="PANTHER" id="PTHR43152:SF3">
    <property type="entry name" value="UVRABC SYSTEM PROTEIN A"/>
    <property type="match status" value="1"/>
</dbReference>
<proteinExistence type="inferred from homology"/>
<keyword evidence="17" id="KW-1185">Reference proteome</keyword>
<reference evidence="17" key="1">
    <citation type="submission" date="2017-11" db="EMBL/GenBank/DDBJ databases">
        <title>Otitis media/interna in a cat caused by the recently described species Corynebacterium provencense.</title>
        <authorList>
            <person name="Kittl S."/>
            <person name="Brodard I."/>
            <person name="Rychener L."/>
            <person name="Jores J."/>
            <person name="Roosje P."/>
            <person name="Gobeli Brawand S."/>
        </authorList>
    </citation>
    <scope>NUCLEOTIDE SEQUENCE [LARGE SCALE GENOMIC DNA]</scope>
    <source>
        <strain evidence="17">17KM38</strain>
    </source>
</reference>
<comment type="similarity">
    <text evidence="11">Belongs to the ABC transporter superfamily. UvrA family.</text>
</comment>
<feature type="domain" description="ABC transporter" evidence="15">
    <location>
        <begin position="416"/>
        <end position="731"/>
    </location>
</feature>
<dbReference type="GO" id="GO:0005737">
    <property type="term" value="C:cytoplasm"/>
    <property type="evidence" value="ECO:0007669"/>
    <property type="project" value="UniProtKB-SubCell"/>
</dbReference>
<keyword evidence="6" id="KW-0228">DNA excision</keyword>
<keyword evidence="7" id="KW-0067">ATP-binding</keyword>
<protein>
    <recommendedName>
        <fullName evidence="12">UvrABC system protein A</fullName>
    </recommendedName>
    <alternativeName>
        <fullName evidence="13">Excinuclease ABC subunit A</fullName>
    </alternativeName>
</protein>
<dbReference type="GO" id="GO:0003677">
    <property type="term" value="F:DNA binding"/>
    <property type="evidence" value="ECO:0007669"/>
    <property type="project" value="UniProtKB-KW"/>
</dbReference>
<evidence type="ECO:0000256" key="6">
    <source>
        <dbReference type="ARBA" id="ARBA00022769"/>
    </source>
</evidence>
<evidence type="ECO:0000256" key="11">
    <source>
        <dbReference type="ARBA" id="ARBA00038000"/>
    </source>
</evidence>
<evidence type="ECO:0000256" key="2">
    <source>
        <dbReference type="ARBA" id="ARBA00022490"/>
    </source>
</evidence>
<comment type="subcellular location">
    <subcellularLocation>
        <location evidence="1">Cytoplasm</location>
    </subcellularLocation>
</comment>
<dbReference type="STRING" id="1737425.GCA_900049755_01950"/>
<evidence type="ECO:0000256" key="7">
    <source>
        <dbReference type="ARBA" id="ARBA00022840"/>
    </source>
</evidence>
<evidence type="ECO:0000256" key="13">
    <source>
        <dbReference type="ARBA" id="ARBA00042156"/>
    </source>
</evidence>
<evidence type="ECO:0000313" key="16">
    <source>
        <dbReference type="EMBL" id="AWT26237.1"/>
    </source>
</evidence>
<evidence type="ECO:0000256" key="10">
    <source>
        <dbReference type="ARBA" id="ARBA00023204"/>
    </source>
</evidence>
<dbReference type="GO" id="GO:0016887">
    <property type="term" value="F:ATP hydrolysis activity"/>
    <property type="evidence" value="ECO:0007669"/>
    <property type="project" value="InterPro"/>
</dbReference>
<keyword evidence="8" id="KW-0267">Excision nuclease</keyword>
<keyword evidence="3" id="KW-0677">Repeat</keyword>
<evidence type="ECO:0000259" key="15">
    <source>
        <dbReference type="PROSITE" id="PS50893"/>
    </source>
</evidence>
<keyword evidence="9" id="KW-0238">DNA-binding</keyword>
<organism evidence="16 17">
    <name type="scientific">Corynebacterium provencense</name>
    <dbReference type="NCBI Taxonomy" id="1737425"/>
    <lineage>
        <taxon>Bacteria</taxon>
        <taxon>Bacillati</taxon>
        <taxon>Actinomycetota</taxon>
        <taxon>Actinomycetes</taxon>
        <taxon>Mycobacteriales</taxon>
        <taxon>Corynebacteriaceae</taxon>
        <taxon>Corynebacterium</taxon>
    </lineage>
</organism>
<evidence type="ECO:0000256" key="1">
    <source>
        <dbReference type="ARBA" id="ARBA00004496"/>
    </source>
</evidence>
<sequence>MVTGVSGSGKTSLVIDTVAAEAQRATAADFPSFVRTRMARFPPADVDRIDGLTFTSVVDQRRLTGNARSTVATAVDLAVPLRMLFSRFASPSAGFSPAYSRNDPSGMCPRCEGLATVTVIDEDALVDPSRSLDAGAVQFPTFAPGTYRWRRLVTSGLCDPGVPWGELPSHTRDLLLHARDLQLESPLPGYPAHGRFDGVVPRIRDSYLRRTPTRLSAAERAGLDAVVSRTTCPECSGAGLNAAARASLLCGESIAQWCAIPVDRLHGLLDRADEELGEAAAPLTAEISRRVDALLTVGLGYLTLDRPTPTLSGGEARRIRTVRHLGSPLTEVTYIFDEPSAGLHPHDVRRLTGLLGELRDRGNTVLVIDHSPDVIAAADHVVVTGPGAGSSGGRVTYCGPAASMPSPDPAVVRSRVRTPSGALPLAHVRSNNLRDVSVTVPEGVLTVVTGVAGSGKSSLFTVDFPAAFPDFTVVGQEPLRGGRRSDLLTVTGVADAVRSLFAASSGGPAAWFSRNSQGACPDCHGSGEVRTDLAFMDDLRVRCEACGGTGFNDRALATTVEGLTVADVGGMSAAAVADLLGEKDAARLRWVCRVGLGYLAVGRTVDRLSGGERQRLLLARHLAEAVVDGGSGGSSGSSGSGGSGGSGATKPVKIILDEPMTGLNASDVDLLLTVFDDLVEAGGTVIVIEHSLRAVARADHVIDIGPGAGTEGGRVVFEGTPADLSISGTLTGLCLSEYLNGMGG</sequence>
<evidence type="ECO:0000256" key="5">
    <source>
        <dbReference type="ARBA" id="ARBA00022763"/>
    </source>
</evidence>
<dbReference type="GO" id="GO:0006281">
    <property type="term" value="P:DNA repair"/>
    <property type="evidence" value="ECO:0007669"/>
    <property type="project" value="UniProtKB-KW"/>
</dbReference>
<evidence type="ECO:0000313" key="17">
    <source>
        <dbReference type="Proteomes" id="UP000247696"/>
    </source>
</evidence>
<name>A0A2Z3YW02_9CORY</name>
<dbReference type="Gene3D" id="1.20.1580.10">
    <property type="entry name" value="ABC transporter ATPase like domain"/>
    <property type="match status" value="2"/>
</dbReference>
<keyword evidence="5" id="KW-0227">DNA damage</keyword>
<dbReference type="PANTHER" id="PTHR43152">
    <property type="entry name" value="UVRABC SYSTEM PROTEIN A"/>
    <property type="match status" value="1"/>
</dbReference>
<dbReference type="InterPro" id="IPR003439">
    <property type="entry name" value="ABC_transporter-like_ATP-bd"/>
</dbReference>
<feature type="compositionally biased region" description="Gly residues" evidence="14">
    <location>
        <begin position="629"/>
        <end position="647"/>
    </location>
</feature>
<dbReference type="Proteomes" id="UP000247696">
    <property type="component" value="Chromosome"/>
</dbReference>
<evidence type="ECO:0000256" key="3">
    <source>
        <dbReference type="ARBA" id="ARBA00022737"/>
    </source>
</evidence>
<accession>A0A2Z3YW02</accession>
<dbReference type="SUPFAM" id="SSF52540">
    <property type="entry name" value="P-loop containing nucleoside triphosphate hydrolases"/>
    <property type="match status" value="2"/>
</dbReference>
<dbReference type="InterPro" id="IPR027417">
    <property type="entry name" value="P-loop_NTPase"/>
</dbReference>
<keyword evidence="10" id="KW-0234">DNA repair</keyword>
<dbReference type="Gene3D" id="3.40.50.300">
    <property type="entry name" value="P-loop containing nucleotide triphosphate hydrolases"/>
    <property type="match status" value="2"/>
</dbReference>
<gene>
    <name evidence="16" type="primary">uvrA_2</name>
    <name evidence="16" type="ORF">Csp1_14480</name>
</gene>
<dbReference type="KEGG" id="cpre:Csp1_14480"/>
<evidence type="ECO:0000256" key="4">
    <source>
        <dbReference type="ARBA" id="ARBA00022741"/>
    </source>
</evidence>
<evidence type="ECO:0000256" key="14">
    <source>
        <dbReference type="SAM" id="MobiDB-lite"/>
    </source>
</evidence>
<dbReference type="GO" id="GO:0005524">
    <property type="term" value="F:ATP binding"/>
    <property type="evidence" value="ECO:0007669"/>
    <property type="project" value="UniProtKB-KW"/>
</dbReference>
<dbReference type="PROSITE" id="PS50893">
    <property type="entry name" value="ABC_TRANSPORTER_2"/>
    <property type="match status" value="1"/>
</dbReference>
<dbReference type="Gene3D" id="1.10.8.280">
    <property type="entry name" value="ABC transporter ATPase domain-like"/>
    <property type="match status" value="1"/>
</dbReference>
<dbReference type="GO" id="GO:0004518">
    <property type="term" value="F:nuclease activity"/>
    <property type="evidence" value="ECO:0007669"/>
    <property type="project" value="UniProtKB-KW"/>
</dbReference>
<feature type="region of interest" description="Disordered" evidence="14">
    <location>
        <begin position="628"/>
        <end position="648"/>
    </location>
</feature>
<keyword evidence="2" id="KW-0963">Cytoplasm</keyword>
<evidence type="ECO:0000256" key="8">
    <source>
        <dbReference type="ARBA" id="ARBA00022881"/>
    </source>
</evidence>
<dbReference type="EMBL" id="CP024988">
    <property type="protein sequence ID" value="AWT26237.1"/>
    <property type="molecule type" value="Genomic_DNA"/>
</dbReference>